<proteinExistence type="predicted"/>
<organism evidence="1 2">
    <name type="scientific">Prevotella nigrescens CC14M</name>
    <dbReference type="NCBI Taxonomy" id="1073366"/>
    <lineage>
        <taxon>Bacteria</taxon>
        <taxon>Pseudomonadati</taxon>
        <taxon>Bacteroidota</taxon>
        <taxon>Bacteroidia</taxon>
        <taxon>Bacteroidales</taxon>
        <taxon>Prevotellaceae</taxon>
        <taxon>Prevotella</taxon>
    </lineage>
</organism>
<reference evidence="1 2" key="1">
    <citation type="submission" date="2013-10" db="EMBL/GenBank/DDBJ databases">
        <title>The Genome Sequence of Prevotella nigrescens CC14M.</title>
        <authorList>
            <consortium name="The Broad Institute Genomics Platform"/>
            <person name="Earl A."/>
            <person name="Allen-Vercoe E."/>
            <person name="Daigneault M."/>
            <person name="Young S.K."/>
            <person name="Zeng Q."/>
            <person name="Gargeya S."/>
            <person name="Fitzgerald M."/>
            <person name="Abouelleil A."/>
            <person name="Alvarado L."/>
            <person name="Chapman S.B."/>
            <person name="Gainer-Dewar J."/>
            <person name="Goldberg J."/>
            <person name="Griggs A."/>
            <person name="Gujja S."/>
            <person name="Hansen M."/>
            <person name="Howarth C."/>
            <person name="Imamovic A."/>
            <person name="Ireland A."/>
            <person name="Larimer J."/>
            <person name="McCowan C."/>
            <person name="Murphy C."/>
            <person name="Pearson M."/>
            <person name="Poon T.W."/>
            <person name="Priest M."/>
            <person name="Roberts A."/>
            <person name="Saif S."/>
            <person name="Shea T."/>
            <person name="Sykes S."/>
            <person name="Wortman J."/>
            <person name="Nusbaum C."/>
            <person name="Birren B."/>
        </authorList>
    </citation>
    <scope>NUCLEOTIDE SEQUENCE [LARGE SCALE GENOMIC DNA]</scope>
    <source>
        <strain evidence="1 2">CC14M</strain>
    </source>
</reference>
<protein>
    <submittedName>
        <fullName evidence="1">Uncharacterized protein</fullName>
    </submittedName>
</protein>
<evidence type="ECO:0000313" key="2">
    <source>
        <dbReference type="Proteomes" id="UP000018727"/>
    </source>
</evidence>
<comment type="caution">
    <text evidence="1">The sequence shown here is derived from an EMBL/GenBank/DDBJ whole genome shotgun (WGS) entry which is preliminary data.</text>
</comment>
<dbReference type="AlphaFoldDB" id="V8CJX9"/>
<dbReference type="Proteomes" id="UP000018727">
    <property type="component" value="Unassembled WGS sequence"/>
</dbReference>
<sequence length="31" mass="3528">MFLNTVEQIVSGFKSGVFAFLTVRIYCSEIQ</sequence>
<keyword evidence="2" id="KW-1185">Reference proteome</keyword>
<accession>V8CJX9</accession>
<evidence type="ECO:0000313" key="1">
    <source>
        <dbReference type="EMBL" id="ETD27041.1"/>
    </source>
</evidence>
<name>V8CJX9_9BACT</name>
<dbReference type="HOGENOM" id="CLU_3397910_0_0_10"/>
<gene>
    <name evidence="1" type="ORF">HMPREF1173_02065</name>
</gene>
<dbReference type="EMBL" id="AZJH01000034">
    <property type="protein sequence ID" value="ETD27041.1"/>
    <property type="molecule type" value="Genomic_DNA"/>
</dbReference>